<gene>
    <name evidence="4" type="primary">mqnA</name>
    <name evidence="5" type="ORF">A3860_35575</name>
</gene>
<dbReference type="HAMAP" id="MF_00995">
    <property type="entry name" value="MqnA"/>
    <property type="match status" value="1"/>
</dbReference>
<sequence>MPAKLNQLNKIKVGIVNYLNTKPLIYGIQQAAVASRLLLIEDYPANVARMLVEGTIDVGLVPVAVIPHLKEHQIITDYCIGCTGPVASVAIFSEVPIEKIEKVLLDYQSRTSVALAKVLLRKYWKIAPELVDTRSDYRASIKGTTAGVVIGDRALEQRKVSPYIYDLGEAWINFTRLPFVFAAWVSNKPLPQDFITDFNAANKEGLLHIDRAVAENPFPVFDLHAYYTQHISYELTPEKKMGLQQFLAFVMEEKGILNRMA</sequence>
<dbReference type="GO" id="GO:0016836">
    <property type="term" value="F:hydro-lyase activity"/>
    <property type="evidence" value="ECO:0007669"/>
    <property type="project" value="UniProtKB-UniRule"/>
</dbReference>
<dbReference type="PANTHER" id="PTHR37690:SF1">
    <property type="entry name" value="CHORISMATE DEHYDRATASE"/>
    <property type="match status" value="1"/>
</dbReference>
<proteinExistence type="inferred from homology"/>
<dbReference type="SUPFAM" id="SSF53850">
    <property type="entry name" value="Periplasmic binding protein-like II"/>
    <property type="match status" value="1"/>
</dbReference>
<evidence type="ECO:0000256" key="4">
    <source>
        <dbReference type="HAMAP-Rule" id="MF_00995"/>
    </source>
</evidence>
<dbReference type="Pfam" id="PF02621">
    <property type="entry name" value="VitK2_biosynth"/>
    <property type="match status" value="1"/>
</dbReference>
<evidence type="ECO:0000313" key="6">
    <source>
        <dbReference type="Proteomes" id="UP000192796"/>
    </source>
</evidence>
<comment type="similarity">
    <text evidence="4">Belongs to the MqnA/MqnD family. MqnA subfamily.</text>
</comment>
<accession>A0A1V9FNN2</accession>
<evidence type="ECO:0000256" key="3">
    <source>
        <dbReference type="ARBA" id="ARBA00023239"/>
    </source>
</evidence>
<organism evidence="5 6">
    <name type="scientific">Niastella vici</name>
    <dbReference type="NCBI Taxonomy" id="1703345"/>
    <lineage>
        <taxon>Bacteria</taxon>
        <taxon>Pseudomonadati</taxon>
        <taxon>Bacteroidota</taxon>
        <taxon>Chitinophagia</taxon>
        <taxon>Chitinophagales</taxon>
        <taxon>Chitinophagaceae</taxon>
        <taxon>Niastella</taxon>
    </lineage>
</organism>
<name>A0A1V9FNN2_9BACT</name>
<dbReference type="GO" id="GO:0009234">
    <property type="term" value="P:menaquinone biosynthetic process"/>
    <property type="evidence" value="ECO:0007669"/>
    <property type="project" value="UniProtKB-UniRule"/>
</dbReference>
<evidence type="ECO:0000256" key="2">
    <source>
        <dbReference type="ARBA" id="ARBA00022428"/>
    </source>
</evidence>
<dbReference type="EMBL" id="LVYD01000070">
    <property type="protein sequence ID" value="OQP59965.1"/>
    <property type="molecule type" value="Genomic_DNA"/>
</dbReference>
<keyword evidence="6" id="KW-1185">Reference proteome</keyword>
<keyword evidence="2 4" id="KW-0474">Menaquinone biosynthesis</keyword>
<protein>
    <recommendedName>
        <fullName evidence="4">Chorismate dehydratase</fullName>
        <ecNumber evidence="4">4.2.1.151</ecNumber>
    </recommendedName>
    <alternativeName>
        <fullName evidence="4">Menaquinone biosynthetic enzyme MqnA</fullName>
    </alternativeName>
</protein>
<reference evidence="5 6" key="1">
    <citation type="submission" date="2016-03" db="EMBL/GenBank/DDBJ databases">
        <title>Niastella vici sp. nov., isolated from farmland soil.</title>
        <authorList>
            <person name="Chen L."/>
            <person name="Wang D."/>
            <person name="Yang S."/>
            <person name="Wang G."/>
        </authorList>
    </citation>
    <scope>NUCLEOTIDE SEQUENCE [LARGE SCALE GENOMIC DNA]</scope>
    <source>
        <strain evidence="5 6">DJ57</strain>
    </source>
</reference>
<comment type="caution">
    <text evidence="5">The sequence shown here is derived from an EMBL/GenBank/DDBJ whole genome shotgun (WGS) entry which is preliminary data.</text>
</comment>
<comment type="catalytic activity">
    <reaction evidence="4">
        <text>chorismate = 3-[(1-carboxyvinyl)-oxy]benzoate + H2O</text>
        <dbReference type="Rhea" id="RHEA:40051"/>
        <dbReference type="ChEBI" id="CHEBI:15377"/>
        <dbReference type="ChEBI" id="CHEBI:29748"/>
        <dbReference type="ChEBI" id="CHEBI:76981"/>
        <dbReference type="EC" id="4.2.1.151"/>
    </reaction>
</comment>
<dbReference type="InterPro" id="IPR003773">
    <property type="entry name" value="Menaquinone_biosynth"/>
</dbReference>
<dbReference type="UniPathway" id="UPA00079"/>
<dbReference type="EC" id="4.2.1.151" evidence="4"/>
<dbReference type="OrthoDB" id="9810112at2"/>
<dbReference type="PANTHER" id="PTHR37690">
    <property type="entry name" value="CHORISMATE DEHYDRATASE"/>
    <property type="match status" value="1"/>
</dbReference>
<keyword evidence="3 4" id="KW-0456">Lyase</keyword>
<dbReference type="STRING" id="1703345.A3860_35575"/>
<dbReference type="AlphaFoldDB" id="A0A1V9FNN2"/>
<evidence type="ECO:0000313" key="5">
    <source>
        <dbReference type="EMBL" id="OQP59965.1"/>
    </source>
</evidence>
<dbReference type="Proteomes" id="UP000192796">
    <property type="component" value="Unassembled WGS sequence"/>
</dbReference>
<comment type="pathway">
    <text evidence="1 4">Quinol/quinone metabolism; menaquinone biosynthesis.</text>
</comment>
<comment type="function">
    <text evidence="4">Catalyzes the dehydration of chorismate into 3-[(1-carboxyvinyl)oxy]benzoate, a step in the biosynthesis of menaquinone (MK, vitamin K2).</text>
</comment>
<dbReference type="CDD" id="cd13634">
    <property type="entry name" value="PBP2_Sco4506"/>
    <property type="match status" value="1"/>
</dbReference>
<dbReference type="InterPro" id="IPR030868">
    <property type="entry name" value="MqnA"/>
</dbReference>
<evidence type="ECO:0000256" key="1">
    <source>
        <dbReference type="ARBA" id="ARBA00004863"/>
    </source>
</evidence>
<dbReference type="Gene3D" id="3.40.190.10">
    <property type="entry name" value="Periplasmic binding protein-like II"/>
    <property type="match status" value="2"/>
</dbReference>